<feature type="compositionally biased region" description="Basic and acidic residues" evidence="1">
    <location>
        <begin position="557"/>
        <end position="566"/>
    </location>
</feature>
<dbReference type="Proteomes" id="UP000235392">
    <property type="component" value="Unassembled WGS sequence"/>
</dbReference>
<feature type="compositionally biased region" description="Basic and acidic residues" evidence="1">
    <location>
        <begin position="498"/>
        <end position="508"/>
    </location>
</feature>
<feature type="region of interest" description="Disordered" evidence="1">
    <location>
        <begin position="328"/>
        <end position="352"/>
    </location>
</feature>
<feature type="compositionally biased region" description="Polar residues" evidence="1">
    <location>
        <begin position="300"/>
        <end position="312"/>
    </location>
</feature>
<feature type="compositionally biased region" description="Basic and acidic residues" evidence="1">
    <location>
        <begin position="1"/>
        <end position="12"/>
    </location>
</feature>
<feature type="region of interest" description="Disordered" evidence="1">
    <location>
        <begin position="79"/>
        <end position="124"/>
    </location>
</feature>
<reference evidence="3 4" key="1">
    <citation type="submission" date="2017-11" db="EMBL/GenBank/DDBJ databases">
        <title>De novo assembly and phasing of dikaryotic genomes from two isolates of Puccinia coronata f. sp. avenae, the causal agent of oat crown rust.</title>
        <authorList>
            <person name="Miller M.E."/>
            <person name="Zhang Y."/>
            <person name="Omidvar V."/>
            <person name="Sperschneider J."/>
            <person name="Schwessinger B."/>
            <person name="Raley C."/>
            <person name="Palmer J.M."/>
            <person name="Garnica D."/>
            <person name="Upadhyaya N."/>
            <person name="Rathjen J."/>
            <person name="Taylor J.M."/>
            <person name="Park R.F."/>
            <person name="Dodds P.N."/>
            <person name="Hirsch C.D."/>
            <person name="Kianian S.F."/>
            <person name="Figueroa M."/>
        </authorList>
    </citation>
    <scope>NUCLEOTIDE SEQUENCE [LARGE SCALE GENOMIC DNA]</scope>
    <source>
        <strain evidence="3">12SD80</strain>
    </source>
</reference>
<evidence type="ECO:0000313" key="4">
    <source>
        <dbReference type="Proteomes" id="UP000235392"/>
    </source>
</evidence>
<organism evidence="3 4">
    <name type="scientific">Puccinia coronata f. sp. avenae</name>
    <dbReference type="NCBI Taxonomy" id="200324"/>
    <lineage>
        <taxon>Eukaryota</taxon>
        <taxon>Fungi</taxon>
        <taxon>Dikarya</taxon>
        <taxon>Basidiomycota</taxon>
        <taxon>Pucciniomycotina</taxon>
        <taxon>Pucciniomycetes</taxon>
        <taxon>Pucciniales</taxon>
        <taxon>Pucciniaceae</taxon>
        <taxon>Puccinia</taxon>
    </lineage>
</organism>
<feature type="compositionally biased region" description="Acidic residues" evidence="1">
    <location>
        <begin position="692"/>
        <end position="704"/>
    </location>
</feature>
<proteinExistence type="predicted"/>
<feature type="compositionally biased region" description="Basic and acidic residues" evidence="1">
    <location>
        <begin position="592"/>
        <end position="603"/>
    </location>
</feature>
<comment type="caution">
    <text evidence="3">The sequence shown here is derived from an EMBL/GenBank/DDBJ whole genome shotgun (WGS) entry which is preliminary data.</text>
</comment>
<feature type="region of interest" description="Disordered" evidence="1">
    <location>
        <begin position="681"/>
        <end position="725"/>
    </location>
</feature>
<sequence>MASTHHQTEPRTVRKSTLPINTKSPIPSFYEHLNGRWVLSDNWNLYGLSGSNTRHRARSLDEAPSSTLAESNSTLIHHASSAVNGPPSTLQYDASPSTNSSSSSSSTNNNNNNNNNNQKLYLPAGWNHTSKRGPLYATSVIIVASLLIAIAVLSTVLFLVLRRRARGRRRALLKEGILSSSDHHASHPKLSPREVEEGRGIVIAGRQHRIKYHIKQKFKRLTLVKINRSSRGKPLARVNRISVLSTQPGQQQPPPPSLVVVGEARRSRSFASYSSFRCTGESDGLSRRRTRSHRTESQSDESPASEQLHNPHQTITVNGLLSVPSLRRPSNATTFTPAPLFPATPIPDLDSSIAGPSEIIAIPMESDREYGGCGLSNSHSTSSRSQYPHSAPTSRSHPADDDSADRPVFSMETQEEVCGRRRTRHQEGSRASVDPNYRSCREIIRARSSTSYSYRPPARPIGEHSLMSSSPASLPDLNFTLPPLAPHESFHAQNLPDPMDRRGSRSIEPESISRSTYVTAAPPHSPSQSSFGSIPVGDPLPPAYSGRATPGAGESSRAFEKQRMVDPLDDEEGAHHRAESLADHHRRRQTFSHHEEHHHHQEDGSGPFVAHVATDDKLVLRSLLRMGSQPGEGPRTMGEKEEILLGDGDEDEALRRRTGVGTGGAARMGITGGGVMVDASSTVAPSAPPLVAEDEDEEGGDEDGYERKGGEPSRQSGVGVLDDSQVGGSARGLAILPAPPAQFIIRFDPSTALVEHHPPPEPEPAHLPPHMHVIASAPPLPLRLSESDDQSASPPSSPSSHLPAAPSVSHPAPSRRLNHRDDLSLTVSIAPPYAE</sequence>
<evidence type="ECO:0000256" key="2">
    <source>
        <dbReference type="SAM" id="Phobius"/>
    </source>
</evidence>
<evidence type="ECO:0000256" key="1">
    <source>
        <dbReference type="SAM" id="MobiDB-lite"/>
    </source>
</evidence>
<keyword evidence="2" id="KW-0812">Transmembrane</keyword>
<feature type="compositionally biased region" description="Basic and acidic residues" evidence="1">
    <location>
        <begin position="754"/>
        <end position="764"/>
    </location>
</feature>
<accession>A0A2N5V790</accession>
<feature type="region of interest" description="Disordered" evidence="1">
    <location>
        <begin position="489"/>
        <end position="608"/>
    </location>
</feature>
<feature type="region of interest" description="Disordered" evidence="1">
    <location>
        <begin position="370"/>
        <end position="433"/>
    </location>
</feature>
<protein>
    <submittedName>
        <fullName evidence="3">Uncharacterized protein</fullName>
    </submittedName>
</protein>
<keyword evidence="2" id="KW-0472">Membrane</keyword>
<evidence type="ECO:0000313" key="3">
    <source>
        <dbReference type="EMBL" id="PLW45828.1"/>
    </source>
</evidence>
<feature type="compositionally biased region" description="Basic and acidic residues" evidence="1">
    <location>
        <begin position="573"/>
        <end position="583"/>
    </location>
</feature>
<feature type="region of interest" description="Disordered" evidence="1">
    <location>
        <begin position="277"/>
        <end position="312"/>
    </location>
</feature>
<feature type="compositionally biased region" description="Low complexity" evidence="1">
    <location>
        <begin position="791"/>
        <end position="814"/>
    </location>
</feature>
<dbReference type="EMBL" id="PGCI01000045">
    <property type="protein sequence ID" value="PLW45828.1"/>
    <property type="molecule type" value="Genomic_DNA"/>
</dbReference>
<keyword evidence="2" id="KW-1133">Transmembrane helix</keyword>
<name>A0A2N5V790_9BASI</name>
<feature type="region of interest" description="Disordered" evidence="1">
    <location>
        <begin position="752"/>
        <end position="835"/>
    </location>
</feature>
<feature type="compositionally biased region" description="Polar residues" evidence="1">
    <location>
        <begin position="375"/>
        <end position="396"/>
    </location>
</feature>
<feature type="compositionally biased region" description="Polar residues" evidence="1">
    <location>
        <begin position="79"/>
        <end position="96"/>
    </location>
</feature>
<feature type="transmembrane region" description="Helical" evidence="2">
    <location>
        <begin position="135"/>
        <end position="161"/>
    </location>
</feature>
<dbReference type="AlphaFoldDB" id="A0A2N5V790"/>
<feature type="region of interest" description="Disordered" evidence="1">
    <location>
        <begin position="1"/>
        <end position="25"/>
    </location>
</feature>
<gene>
    <name evidence="3" type="ORF">PCASD_04782</name>
</gene>
<feature type="compositionally biased region" description="Low complexity" evidence="1">
    <location>
        <begin position="97"/>
        <end position="117"/>
    </location>
</feature>